<gene>
    <name evidence="4" type="primary">20204627</name>
    <name evidence="3" type="ORF">HELRODRAFT_173637</name>
</gene>
<sequence length="280" mass="32460">MVSLQSFKLQKLEERLHELSLNNQNYKPINNVGSCSGDKNQSFPAKNHGVSAKNHGVPAKNRSFIAKNKLFKSFQITTKKKKLKKVRKNVKNINKNNDKISIQNPYSESTLYTDPLPTDFKNIDLPWLAKNNLDWRLFVGPNRIEPVSETYIDRIVQLHKLQGNSIEFESEQGMKGCKSLFRRSDHITRRSIYDDKKRKSHSKNKGNKNNKTNNNDNNNNIINNKNKISNNNNYSINNGSTKKKKNKHMRRLSAADNLFEETDKLVNTIFQNLTKFLRNL</sequence>
<dbReference type="CTD" id="20204627"/>
<evidence type="ECO:0000313" key="5">
    <source>
        <dbReference type="Proteomes" id="UP000015101"/>
    </source>
</evidence>
<feature type="compositionally biased region" description="Basic residues" evidence="2">
    <location>
        <begin position="198"/>
        <end position="208"/>
    </location>
</feature>
<reference evidence="3 5" key="2">
    <citation type="journal article" date="2013" name="Nature">
        <title>Insights into bilaterian evolution from three spiralian genomes.</title>
        <authorList>
            <person name="Simakov O."/>
            <person name="Marletaz F."/>
            <person name="Cho S.J."/>
            <person name="Edsinger-Gonzales E."/>
            <person name="Havlak P."/>
            <person name="Hellsten U."/>
            <person name="Kuo D.H."/>
            <person name="Larsson T."/>
            <person name="Lv J."/>
            <person name="Arendt D."/>
            <person name="Savage R."/>
            <person name="Osoegawa K."/>
            <person name="de Jong P."/>
            <person name="Grimwood J."/>
            <person name="Chapman J.A."/>
            <person name="Shapiro H."/>
            <person name="Aerts A."/>
            <person name="Otillar R.P."/>
            <person name="Terry A.Y."/>
            <person name="Boore J.L."/>
            <person name="Grigoriev I.V."/>
            <person name="Lindberg D.R."/>
            <person name="Seaver E.C."/>
            <person name="Weisblat D.A."/>
            <person name="Putnam N.H."/>
            <person name="Rokhsar D.S."/>
        </authorList>
    </citation>
    <scope>NUCLEOTIDE SEQUENCE</scope>
</reference>
<dbReference type="RefSeq" id="XP_009018495.1">
    <property type="nucleotide sequence ID" value="XM_009020247.1"/>
</dbReference>
<proteinExistence type="predicted"/>
<dbReference type="InParanoid" id="T1F728"/>
<evidence type="ECO:0000256" key="1">
    <source>
        <dbReference type="SAM" id="Coils"/>
    </source>
</evidence>
<evidence type="ECO:0000313" key="4">
    <source>
        <dbReference type="EnsemblMetazoa" id="HelroP173637"/>
    </source>
</evidence>
<evidence type="ECO:0000313" key="3">
    <source>
        <dbReference type="EMBL" id="ESO03347.1"/>
    </source>
</evidence>
<accession>T1F728</accession>
<keyword evidence="5" id="KW-1185">Reference proteome</keyword>
<evidence type="ECO:0000256" key="2">
    <source>
        <dbReference type="SAM" id="MobiDB-lite"/>
    </source>
</evidence>
<dbReference type="HOGENOM" id="CLU_994909_0_0_1"/>
<dbReference type="AlphaFoldDB" id="T1F728"/>
<feature type="coiled-coil region" evidence="1">
    <location>
        <begin position="76"/>
        <end position="103"/>
    </location>
</feature>
<dbReference type="EMBL" id="KB096633">
    <property type="protein sequence ID" value="ESO03347.1"/>
    <property type="molecule type" value="Genomic_DNA"/>
</dbReference>
<dbReference type="EMBL" id="AMQM01004634">
    <property type="status" value="NOT_ANNOTATED_CDS"/>
    <property type="molecule type" value="Genomic_DNA"/>
</dbReference>
<protein>
    <submittedName>
        <fullName evidence="3 4">Uncharacterized protein</fullName>
    </submittedName>
</protein>
<reference evidence="5" key="1">
    <citation type="submission" date="2012-12" db="EMBL/GenBank/DDBJ databases">
        <authorList>
            <person name="Hellsten U."/>
            <person name="Grimwood J."/>
            <person name="Chapman J.A."/>
            <person name="Shapiro H."/>
            <person name="Aerts A."/>
            <person name="Otillar R.P."/>
            <person name="Terry A.Y."/>
            <person name="Boore J.L."/>
            <person name="Simakov O."/>
            <person name="Marletaz F."/>
            <person name="Cho S.-J."/>
            <person name="Edsinger-Gonzales E."/>
            <person name="Havlak P."/>
            <person name="Kuo D.-H."/>
            <person name="Larsson T."/>
            <person name="Lv J."/>
            <person name="Arendt D."/>
            <person name="Savage R."/>
            <person name="Osoegawa K."/>
            <person name="de Jong P."/>
            <person name="Lindberg D.R."/>
            <person name="Seaver E.C."/>
            <person name="Weisblat D.A."/>
            <person name="Putnam N.H."/>
            <person name="Grigoriev I.V."/>
            <person name="Rokhsar D.S."/>
        </authorList>
    </citation>
    <scope>NUCLEOTIDE SEQUENCE</scope>
</reference>
<feature type="compositionally biased region" description="Basic and acidic residues" evidence="2">
    <location>
        <begin position="188"/>
        <end position="197"/>
    </location>
</feature>
<keyword evidence="1" id="KW-0175">Coiled coil</keyword>
<feature type="region of interest" description="Disordered" evidence="2">
    <location>
        <begin position="188"/>
        <end position="249"/>
    </location>
</feature>
<reference evidence="4" key="3">
    <citation type="submission" date="2015-06" db="UniProtKB">
        <authorList>
            <consortium name="EnsemblMetazoa"/>
        </authorList>
    </citation>
    <scope>IDENTIFICATION</scope>
</reference>
<organism evidence="4 5">
    <name type="scientific">Helobdella robusta</name>
    <name type="common">Californian leech</name>
    <dbReference type="NCBI Taxonomy" id="6412"/>
    <lineage>
        <taxon>Eukaryota</taxon>
        <taxon>Metazoa</taxon>
        <taxon>Spiralia</taxon>
        <taxon>Lophotrochozoa</taxon>
        <taxon>Annelida</taxon>
        <taxon>Clitellata</taxon>
        <taxon>Hirudinea</taxon>
        <taxon>Rhynchobdellida</taxon>
        <taxon>Glossiphoniidae</taxon>
        <taxon>Helobdella</taxon>
    </lineage>
</organism>
<feature type="compositionally biased region" description="Low complexity" evidence="2">
    <location>
        <begin position="209"/>
        <end position="238"/>
    </location>
</feature>
<dbReference type="Proteomes" id="UP000015101">
    <property type="component" value="Unassembled WGS sequence"/>
</dbReference>
<dbReference type="KEGG" id="hro:HELRODRAFT_173637"/>
<dbReference type="EnsemblMetazoa" id="HelroT173637">
    <property type="protein sequence ID" value="HelroP173637"/>
    <property type="gene ID" value="HelroG173637"/>
</dbReference>
<dbReference type="GeneID" id="20204627"/>
<dbReference type="OrthoDB" id="10027339at2759"/>
<name>T1F728_HELRO</name>